<dbReference type="AlphaFoldDB" id="A0A3L7A8H1"/>
<evidence type="ECO:0000256" key="1">
    <source>
        <dbReference type="SAM" id="Phobius"/>
    </source>
</evidence>
<dbReference type="InterPro" id="IPR043739">
    <property type="entry name" value="DUF5684"/>
</dbReference>
<keyword evidence="1" id="KW-1133">Transmembrane helix</keyword>
<dbReference type="Pfam" id="PF18936">
    <property type="entry name" value="DUF5684"/>
    <property type="match status" value="1"/>
</dbReference>
<sequence>MFSLISALPTDVDFSENLNAATSTVAPGGFFIYVLTVIGLWGVFRKADYPGWLAIIPIVNAVVLLRVAGRSGWLVLLYIIPIVNLVLAIIVALDVARKFGKGGAFGFFLLFLIPFIGPLIIAFGDARYNRAA</sequence>
<proteinExistence type="predicted"/>
<evidence type="ECO:0000313" key="3">
    <source>
        <dbReference type="Proteomes" id="UP000272503"/>
    </source>
</evidence>
<evidence type="ECO:0008006" key="4">
    <source>
        <dbReference type="Google" id="ProtNLM"/>
    </source>
</evidence>
<name>A0A3L7A8H1_9MICO</name>
<accession>A0A3L7A8H1</accession>
<feature type="transmembrane region" description="Helical" evidence="1">
    <location>
        <begin position="51"/>
        <end position="69"/>
    </location>
</feature>
<comment type="caution">
    <text evidence="2">The sequence shown here is derived from an EMBL/GenBank/DDBJ whole genome shotgun (WGS) entry which is preliminary data.</text>
</comment>
<keyword evidence="3" id="KW-1185">Reference proteome</keyword>
<feature type="transmembrane region" description="Helical" evidence="1">
    <location>
        <begin position="75"/>
        <end position="93"/>
    </location>
</feature>
<dbReference type="OrthoDB" id="2376202at2"/>
<dbReference type="RefSeq" id="WP_121647935.1">
    <property type="nucleotide sequence ID" value="NZ_RCUX01000004.1"/>
</dbReference>
<keyword evidence="1" id="KW-0472">Membrane</keyword>
<feature type="transmembrane region" description="Helical" evidence="1">
    <location>
        <begin position="20"/>
        <end position="44"/>
    </location>
</feature>
<organism evidence="2 3">
    <name type="scientific">Mycetocola tolaasinivorans</name>
    <dbReference type="NCBI Taxonomy" id="76635"/>
    <lineage>
        <taxon>Bacteria</taxon>
        <taxon>Bacillati</taxon>
        <taxon>Actinomycetota</taxon>
        <taxon>Actinomycetes</taxon>
        <taxon>Micrococcales</taxon>
        <taxon>Microbacteriaceae</taxon>
        <taxon>Mycetocola</taxon>
    </lineage>
</organism>
<protein>
    <recommendedName>
        <fullName evidence="4">Signal peptidase I</fullName>
    </recommendedName>
</protein>
<gene>
    <name evidence="2" type="ORF">D9V32_05650</name>
</gene>
<keyword evidence="1" id="KW-0812">Transmembrane</keyword>
<dbReference type="Proteomes" id="UP000272503">
    <property type="component" value="Unassembled WGS sequence"/>
</dbReference>
<evidence type="ECO:0000313" key="2">
    <source>
        <dbReference type="EMBL" id="RLP76354.1"/>
    </source>
</evidence>
<dbReference type="EMBL" id="RCUX01000004">
    <property type="protein sequence ID" value="RLP76354.1"/>
    <property type="molecule type" value="Genomic_DNA"/>
</dbReference>
<feature type="transmembrane region" description="Helical" evidence="1">
    <location>
        <begin position="105"/>
        <end position="124"/>
    </location>
</feature>
<reference evidence="2 3" key="1">
    <citation type="submission" date="2018-10" db="EMBL/GenBank/DDBJ databases">
        <authorList>
            <person name="Li J."/>
        </authorList>
    </citation>
    <scope>NUCLEOTIDE SEQUENCE [LARGE SCALE GENOMIC DNA]</scope>
    <source>
        <strain evidence="2 3">IF 016277</strain>
    </source>
</reference>